<sequence length="68" mass="8081">MNVTSRVFLSREDSLTLPFTFSLIHSSLHNRNIIYPIIVEQLYRIQAFLQSEQNKAKELSKFSQNQYF</sequence>
<reference evidence="1 2" key="1">
    <citation type="submission" date="2019-01" db="EMBL/GenBank/DDBJ databases">
        <title>Draft genome sequence of Dictyobacter sp. Uno17.</title>
        <authorList>
            <person name="Wang C.M."/>
            <person name="Zheng Y."/>
            <person name="Sakai Y."/>
            <person name="Abe K."/>
            <person name="Yokota A."/>
            <person name="Yabe S."/>
        </authorList>
    </citation>
    <scope>NUCLEOTIDE SEQUENCE [LARGE SCALE GENOMIC DNA]</scope>
    <source>
        <strain evidence="1 2">Uno17</strain>
    </source>
</reference>
<gene>
    <name evidence="1" type="ORF">KDI_45810</name>
</gene>
<dbReference type="Proteomes" id="UP000322530">
    <property type="component" value="Unassembled WGS sequence"/>
</dbReference>
<proteinExistence type="predicted"/>
<keyword evidence="2" id="KW-1185">Reference proteome</keyword>
<dbReference type="EMBL" id="BIXY01000091">
    <property type="protein sequence ID" value="GCF11017.1"/>
    <property type="molecule type" value="Genomic_DNA"/>
</dbReference>
<dbReference type="AlphaFoldDB" id="A0A5A5TI03"/>
<comment type="caution">
    <text evidence="1">The sequence shown here is derived from an EMBL/GenBank/DDBJ whole genome shotgun (WGS) entry which is preliminary data.</text>
</comment>
<evidence type="ECO:0000313" key="1">
    <source>
        <dbReference type="EMBL" id="GCF11017.1"/>
    </source>
</evidence>
<protein>
    <submittedName>
        <fullName evidence="1">Uncharacterized protein</fullName>
    </submittedName>
</protein>
<name>A0A5A5TI03_9CHLR</name>
<organism evidence="1 2">
    <name type="scientific">Dictyobacter arantiisoli</name>
    <dbReference type="NCBI Taxonomy" id="2014874"/>
    <lineage>
        <taxon>Bacteria</taxon>
        <taxon>Bacillati</taxon>
        <taxon>Chloroflexota</taxon>
        <taxon>Ktedonobacteria</taxon>
        <taxon>Ktedonobacterales</taxon>
        <taxon>Dictyobacteraceae</taxon>
        <taxon>Dictyobacter</taxon>
    </lineage>
</organism>
<accession>A0A5A5TI03</accession>
<evidence type="ECO:0000313" key="2">
    <source>
        <dbReference type="Proteomes" id="UP000322530"/>
    </source>
</evidence>